<accession>A0A2N8KYU0</accession>
<dbReference type="Proteomes" id="UP000235916">
    <property type="component" value="Unassembled WGS sequence"/>
</dbReference>
<name>A0A2N8KYU0_9BURK</name>
<comment type="caution">
    <text evidence="1">The sequence shown here is derived from an EMBL/GenBank/DDBJ whole genome shotgun (WGS) entry which is preliminary data.</text>
</comment>
<evidence type="ECO:0000313" key="2">
    <source>
        <dbReference type="Proteomes" id="UP000235916"/>
    </source>
</evidence>
<proteinExistence type="predicted"/>
<keyword evidence="2" id="KW-1185">Reference proteome</keyword>
<reference evidence="1 2" key="1">
    <citation type="submission" date="2018-01" db="EMBL/GenBank/DDBJ databases">
        <title>Draft genome sequence of Paucibacter aquatile CR182 isolated from freshwater of the Nakdong River.</title>
        <authorList>
            <person name="Choi A."/>
            <person name="Chung E.J."/>
        </authorList>
    </citation>
    <scope>NUCLEOTIDE SEQUENCE [LARGE SCALE GENOMIC DNA]</scope>
    <source>
        <strain evidence="1 2">CR182</strain>
    </source>
</reference>
<protein>
    <submittedName>
        <fullName evidence="1">Uncharacterized protein</fullName>
    </submittedName>
</protein>
<organism evidence="1 2">
    <name type="scientific">Kinneretia aquatilis</name>
    <dbReference type="NCBI Taxonomy" id="2070761"/>
    <lineage>
        <taxon>Bacteria</taxon>
        <taxon>Pseudomonadati</taxon>
        <taxon>Pseudomonadota</taxon>
        <taxon>Betaproteobacteria</taxon>
        <taxon>Burkholderiales</taxon>
        <taxon>Sphaerotilaceae</taxon>
        <taxon>Roseateles</taxon>
    </lineage>
</organism>
<gene>
    <name evidence="1" type="ORF">C1O66_14480</name>
</gene>
<evidence type="ECO:0000313" key="1">
    <source>
        <dbReference type="EMBL" id="PND38611.1"/>
    </source>
</evidence>
<sequence>MELTMQVLSLESAAFEDAGLGVNGTRAGDGSALSILFKHLAVSSSPASKDLAPQVLRAKGRVRCIGSGWVKLDMRGACLSSGPASFAHALAWADDSPLHLLPDRSDAPLCSSALVRIEGGKDLQLHLTLLAQRDPTEANSEALCVVDSIDIQVLAARSLQGQPYQTWSASK</sequence>
<dbReference type="EMBL" id="POSP01000003">
    <property type="protein sequence ID" value="PND38611.1"/>
    <property type="molecule type" value="Genomic_DNA"/>
</dbReference>
<dbReference type="AlphaFoldDB" id="A0A2N8KYU0"/>